<evidence type="ECO:0000259" key="2">
    <source>
        <dbReference type="Pfam" id="PF02371"/>
    </source>
</evidence>
<dbReference type="Proteomes" id="UP001589828">
    <property type="component" value="Unassembled WGS sequence"/>
</dbReference>
<dbReference type="Pfam" id="PF02371">
    <property type="entry name" value="Transposase_20"/>
    <property type="match status" value="1"/>
</dbReference>
<comment type="caution">
    <text evidence="3">The sequence shown here is derived from an EMBL/GenBank/DDBJ whole genome shotgun (WGS) entry which is preliminary data.</text>
</comment>
<dbReference type="PANTHER" id="PTHR33055">
    <property type="entry name" value="TRANSPOSASE FOR INSERTION SEQUENCE ELEMENT IS1111A"/>
    <property type="match status" value="1"/>
</dbReference>
<feature type="domain" description="Transposase IS110-like N-terminal" evidence="1">
    <location>
        <begin position="16"/>
        <end position="159"/>
    </location>
</feature>
<evidence type="ECO:0000259" key="1">
    <source>
        <dbReference type="Pfam" id="PF01548"/>
    </source>
</evidence>
<name>A0ABV6LA53_9SPHI</name>
<evidence type="ECO:0000313" key="4">
    <source>
        <dbReference type="Proteomes" id="UP001589828"/>
    </source>
</evidence>
<sequence>MKQVTQLDFSGQKIFAGIDVHKKSWKISIRSEQMELRTFSQNPSANELSTYLKRNYPSADYHVVYEAGFCGFSYQREFAGSGINCIVVNPADVPTTGKEKQRKSDVVDCRKLGQALSKGQLTGIFIPGIEQQDDRDIIRTYNQMVKDQTRNKNRIRSWLHFQGITFGESESRYWSNVFTDWLKSLSLNPSARTVLDLKLQGYQQARGMVLAATRQVRTLSKQERYKKRIILIRTVPGIGEITALLFVTEVGDINRFKSFDALCDFVGLVPNTHSTGDKENVSGLTRRANHQLREKLIEASWTAIRTDPAMTMAFNNYCKRMKKNNAIIRIAKKMLNRIRYVMKNEVGYVTAVVK</sequence>
<accession>A0ABV6LA53</accession>
<evidence type="ECO:0000313" key="3">
    <source>
        <dbReference type="EMBL" id="MFC0516352.1"/>
    </source>
</evidence>
<dbReference type="RefSeq" id="WP_377024138.1">
    <property type="nucleotide sequence ID" value="NZ_JBHLTS010000045.1"/>
</dbReference>
<gene>
    <name evidence="3" type="ORF">ACFFGT_19230</name>
</gene>
<dbReference type="NCBIfam" id="NF033542">
    <property type="entry name" value="transpos_IS110"/>
    <property type="match status" value="1"/>
</dbReference>
<proteinExistence type="predicted"/>
<reference evidence="3 4" key="1">
    <citation type="submission" date="2024-09" db="EMBL/GenBank/DDBJ databases">
        <authorList>
            <person name="Sun Q."/>
            <person name="Mori K."/>
        </authorList>
    </citation>
    <scope>NUCLEOTIDE SEQUENCE [LARGE SCALE GENOMIC DNA]</scope>
    <source>
        <strain evidence="3 4">NCAIM B.02415</strain>
    </source>
</reference>
<dbReference type="EMBL" id="JBHLTS010000045">
    <property type="protein sequence ID" value="MFC0516352.1"/>
    <property type="molecule type" value="Genomic_DNA"/>
</dbReference>
<organism evidence="3 4">
    <name type="scientific">Mucilaginibacter angelicae</name>
    <dbReference type="NCBI Taxonomy" id="869718"/>
    <lineage>
        <taxon>Bacteria</taxon>
        <taxon>Pseudomonadati</taxon>
        <taxon>Bacteroidota</taxon>
        <taxon>Sphingobacteriia</taxon>
        <taxon>Sphingobacteriales</taxon>
        <taxon>Sphingobacteriaceae</taxon>
        <taxon>Mucilaginibacter</taxon>
    </lineage>
</organism>
<protein>
    <submittedName>
        <fullName evidence="3">IS110 family transposase</fullName>
    </submittedName>
</protein>
<keyword evidence="4" id="KW-1185">Reference proteome</keyword>
<dbReference type="InterPro" id="IPR003346">
    <property type="entry name" value="Transposase_20"/>
</dbReference>
<dbReference type="InterPro" id="IPR002525">
    <property type="entry name" value="Transp_IS110-like_N"/>
</dbReference>
<dbReference type="InterPro" id="IPR047650">
    <property type="entry name" value="Transpos_IS110"/>
</dbReference>
<dbReference type="PANTHER" id="PTHR33055:SF13">
    <property type="entry name" value="TRANSPOSASE"/>
    <property type="match status" value="1"/>
</dbReference>
<dbReference type="Pfam" id="PF01548">
    <property type="entry name" value="DEDD_Tnp_IS110"/>
    <property type="match status" value="1"/>
</dbReference>
<feature type="domain" description="Transposase IS116/IS110/IS902 C-terminal" evidence="2">
    <location>
        <begin position="231"/>
        <end position="310"/>
    </location>
</feature>